<proteinExistence type="predicted"/>
<organism evidence="2 3">
    <name type="scientific">Kyrpidia spormannii</name>
    <dbReference type="NCBI Taxonomy" id="2055160"/>
    <lineage>
        <taxon>Bacteria</taxon>
        <taxon>Bacillati</taxon>
        <taxon>Bacillota</taxon>
        <taxon>Bacilli</taxon>
        <taxon>Bacillales</taxon>
        <taxon>Alicyclobacillaceae</taxon>
        <taxon>Kyrpidia</taxon>
    </lineage>
</organism>
<gene>
    <name evidence="2" type="ORF">CVV65_06255</name>
</gene>
<dbReference type="AlphaFoldDB" id="A0A2K8N719"/>
<protein>
    <recommendedName>
        <fullName evidence="1">Purine catabolism PurC-like domain-containing protein</fullName>
    </recommendedName>
</protein>
<keyword evidence="3" id="KW-1185">Reference proteome</keyword>
<feature type="domain" description="Purine catabolism PurC-like" evidence="1">
    <location>
        <begin position="5"/>
        <end position="104"/>
    </location>
</feature>
<reference evidence="3" key="1">
    <citation type="submission" date="2017-11" db="EMBL/GenBank/DDBJ databases">
        <title>Complete Genome Sequence of Kyrpidia sp. Strain EA-1, a thermophilic, hydrogen-oxidizing Bacterium, isolated from the Azores.</title>
        <authorList>
            <person name="Reiner J.E."/>
            <person name="Lapp C.J."/>
            <person name="Bunk B."/>
            <person name="Gescher J."/>
        </authorList>
    </citation>
    <scope>NUCLEOTIDE SEQUENCE [LARGE SCALE GENOMIC DNA]</scope>
    <source>
        <strain evidence="3">EA-1</strain>
    </source>
</reference>
<name>A0A2K8N719_9BACL</name>
<dbReference type="Pfam" id="PF07905">
    <property type="entry name" value="PucR"/>
    <property type="match status" value="1"/>
</dbReference>
<evidence type="ECO:0000313" key="3">
    <source>
        <dbReference type="Proteomes" id="UP000231932"/>
    </source>
</evidence>
<dbReference type="OrthoDB" id="142218at2"/>
<dbReference type="KEGG" id="kyr:CVV65_06255"/>
<dbReference type="InterPro" id="IPR012914">
    <property type="entry name" value="PucR_dom"/>
</dbReference>
<evidence type="ECO:0000259" key="1">
    <source>
        <dbReference type="Pfam" id="PF07905"/>
    </source>
</evidence>
<sequence>MNVRDLLAIPILADAKVVAGASGLARNVQSVNMMDAPDIIDFLKPNELLVTTGYGLKDHPGALVDLVRQMAQKGCAGLGIKIRRFLPETPPEMVRAADEWALPIDGVDGYGSQYRGLRNGGQPAWTRDECVAGSGHRRRGECDLDPCDVGEQRGWGQIRDSVSGVGESVVWSSSGTDPGVDPGICGDFLVCRTVLGGQ</sequence>
<evidence type="ECO:0000313" key="2">
    <source>
        <dbReference type="EMBL" id="ATY84597.1"/>
    </source>
</evidence>
<dbReference type="Proteomes" id="UP000231932">
    <property type="component" value="Chromosome"/>
</dbReference>
<dbReference type="EMBL" id="CP024955">
    <property type="protein sequence ID" value="ATY84597.1"/>
    <property type="molecule type" value="Genomic_DNA"/>
</dbReference>
<accession>A0A2K8N719</accession>